<keyword evidence="2" id="KW-0540">Nuclease</keyword>
<dbReference type="PROSITE" id="PS50164">
    <property type="entry name" value="GIY_YIG"/>
    <property type="match status" value="1"/>
</dbReference>
<evidence type="ECO:0000313" key="2">
    <source>
        <dbReference type="EMBL" id="QIZ74194.1"/>
    </source>
</evidence>
<keyword evidence="2" id="KW-0378">Hydrolase</keyword>
<evidence type="ECO:0000259" key="1">
    <source>
        <dbReference type="PROSITE" id="PS50164"/>
    </source>
</evidence>
<gene>
    <name evidence="2" type="primary">orf202</name>
</gene>
<organism evidence="2">
    <name type="scientific">Uronema confervicola</name>
    <dbReference type="NCBI Taxonomy" id="764120"/>
    <lineage>
        <taxon>Eukaryota</taxon>
        <taxon>Viridiplantae</taxon>
        <taxon>Chlorophyta</taxon>
        <taxon>core chlorophytes</taxon>
        <taxon>Chlorophyceae</taxon>
        <taxon>OCC clade</taxon>
        <taxon>Chaetophorales</taxon>
        <taxon>Uronemataceae</taxon>
        <taxon>Uronema</taxon>
    </lineage>
</organism>
<feature type="domain" description="GIY-YIG" evidence="1">
    <location>
        <begin position="107"/>
        <end position="201"/>
    </location>
</feature>
<dbReference type="Gene3D" id="3.40.1440.10">
    <property type="entry name" value="GIY-YIG endonuclease"/>
    <property type="match status" value="1"/>
</dbReference>
<keyword evidence="2" id="KW-0150">Chloroplast</keyword>
<keyword evidence="2" id="KW-0255">Endonuclease</keyword>
<dbReference type="InterPro" id="IPR035901">
    <property type="entry name" value="GIY-YIG_endonuc_sf"/>
</dbReference>
<dbReference type="EMBL" id="MN701586">
    <property type="protein sequence ID" value="QIZ74194.1"/>
    <property type="molecule type" value="Genomic_DNA"/>
</dbReference>
<dbReference type="SUPFAM" id="SSF82771">
    <property type="entry name" value="GIY-YIG endonuclease"/>
    <property type="match status" value="1"/>
</dbReference>
<accession>A0A6H1U5R7</accession>
<dbReference type="RefSeq" id="YP_009773674.1">
    <property type="nucleotide sequence ID" value="NC_047430.1"/>
</dbReference>
<dbReference type="AlphaFoldDB" id="A0A6H1U5R7"/>
<dbReference type="InterPro" id="IPR000305">
    <property type="entry name" value="GIY-YIG_endonuc"/>
</dbReference>
<name>A0A6H1U5R7_9CHLO</name>
<protein>
    <submittedName>
        <fullName evidence="2">Putative GIY-YIG homing endonuclease</fullName>
    </submittedName>
</protein>
<proteinExistence type="predicted"/>
<sequence>MCLESQNYQGNTNHTNLGLSFSNDDLTQIKSTLDPQFIEIGLKSLDDPVLRGSFTLVLTKQEMDEFDKLAKQAFLEVMQYDLFLPTSGKTKLHTIHLPTDSGRISNKRPGVYIIKNVENGMCVVGQTKDLKKRFNQYSSRGKKEYSALNKINKKFHAAVQKLVSREMECRHGFQFFVVYTWVNQDKKALNIDDSLLSAFLS</sequence>
<reference evidence="2" key="1">
    <citation type="submission" date="2019-11" db="EMBL/GenBank/DDBJ databases">
        <title>The Chloroplast Genome of the Green Alga Uronema confervicolum.</title>
        <authorList>
            <person name="Liu B."/>
        </authorList>
    </citation>
    <scope>NUCLEOTIDE SEQUENCE</scope>
</reference>
<dbReference type="Pfam" id="PF01541">
    <property type="entry name" value="GIY-YIG"/>
    <property type="match status" value="1"/>
</dbReference>
<keyword evidence="2" id="KW-0934">Plastid</keyword>
<geneLocation type="chloroplast" evidence="2"/>
<dbReference type="GO" id="GO:0004519">
    <property type="term" value="F:endonuclease activity"/>
    <property type="evidence" value="ECO:0007669"/>
    <property type="project" value="UniProtKB-KW"/>
</dbReference>
<dbReference type="GeneID" id="54626400"/>